<feature type="domain" description="Glycosyltransferase 2-like" evidence="1">
    <location>
        <begin position="6"/>
        <end position="137"/>
    </location>
</feature>
<reference evidence="3" key="1">
    <citation type="submission" date="2017-01" db="EMBL/GenBank/DDBJ databases">
        <authorList>
            <person name="Varghese N."/>
            <person name="Submissions S."/>
        </authorList>
    </citation>
    <scope>NUCLEOTIDE SEQUENCE [LARGE SCALE GENOMIC DNA]</scope>
    <source>
        <strain evidence="3">DSM 21054</strain>
    </source>
</reference>
<gene>
    <name evidence="2" type="ORF">SAMN05421788_1011258</name>
</gene>
<evidence type="ECO:0000259" key="1">
    <source>
        <dbReference type="Pfam" id="PF00535"/>
    </source>
</evidence>
<dbReference type="InterPro" id="IPR001173">
    <property type="entry name" value="Glyco_trans_2-like"/>
</dbReference>
<dbReference type="KEGG" id="fln:FLA_5879"/>
<protein>
    <submittedName>
        <fullName evidence="2">Glycosyltransferase involved in cell wall bisynthesis</fullName>
    </submittedName>
</protein>
<dbReference type="AlphaFoldDB" id="A0A173MQQ4"/>
<accession>A0A173MQQ4</accession>
<dbReference type="OrthoDB" id="9802649at2"/>
<dbReference type="CDD" id="cd04196">
    <property type="entry name" value="GT_2_like_d"/>
    <property type="match status" value="1"/>
</dbReference>
<proteinExistence type="predicted"/>
<dbReference type="RefSeq" id="WP_076376689.1">
    <property type="nucleotide sequence ID" value="NZ_AP017422.1"/>
</dbReference>
<evidence type="ECO:0000313" key="2">
    <source>
        <dbReference type="EMBL" id="SIS79533.1"/>
    </source>
</evidence>
<dbReference type="PANTHER" id="PTHR22916">
    <property type="entry name" value="GLYCOSYLTRANSFERASE"/>
    <property type="match status" value="1"/>
</dbReference>
<dbReference type="EMBL" id="FTOR01000001">
    <property type="protein sequence ID" value="SIS79533.1"/>
    <property type="molecule type" value="Genomic_DNA"/>
</dbReference>
<dbReference type="Gene3D" id="3.90.550.10">
    <property type="entry name" value="Spore Coat Polysaccharide Biosynthesis Protein SpsA, Chain A"/>
    <property type="match status" value="1"/>
</dbReference>
<dbReference type="InterPro" id="IPR029044">
    <property type="entry name" value="Nucleotide-diphossugar_trans"/>
</dbReference>
<dbReference type="Proteomes" id="UP000186917">
    <property type="component" value="Unassembled WGS sequence"/>
</dbReference>
<name>A0A173MQQ4_9BACT</name>
<dbReference type="SUPFAM" id="SSF53448">
    <property type="entry name" value="Nucleotide-diphospho-sugar transferases"/>
    <property type="match status" value="1"/>
</dbReference>
<dbReference type="GO" id="GO:0016758">
    <property type="term" value="F:hexosyltransferase activity"/>
    <property type="evidence" value="ECO:0007669"/>
    <property type="project" value="UniProtKB-ARBA"/>
</dbReference>
<keyword evidence="3" id="KW-1185">Reference proteome</keyword>
<organism evidence="2 3">
    <name type="scientific">Filimonas lacunae</name>
    <dbReference type="NCBI Taxonomy" id="477680"/>
    <lineage>
        <taxon>Bacteria</taxon>
        <taxon>Pseudomonadati</taxon>
        <taxon>Bacteroidota</taxon>
        <taxon>Chitinophagia</taxon>
        <taxon>Chitinophagales</taxon>
        <taxon>Chitinophagaceae</taxon>
        <taxon>Filimonas</taxon>
    </lineage>
</organism>
<keyword evidence="2" id="KW-0808">Transferase</keyword>
<dbReference type="STRING" id="477680.SAMN05421788_1011258"/>
<evidence type="ECO:0000313" key="3">
    <source>
        <dbReference type="Proteomes" id="UP000186917"/>
    </source>
</evidence>
<dbReference type="Pfam" id="PF00535">
    <property type="entry name" value="Glycos_transf_2"/>
    <property type="match status" value="1"/>
</dbReference>
<dbReference type="PANTHER" id="PTHR22916:SF3">
    <property type="entry name" value="UDP-GLCNAC:BETAGAL BETA-1,3-N-ACETYLGLUCOSAMINYLTRANSFERASE-LIKE PROTEIN 1"/>
    <property type="match status" value="1"/>
</dbReference>
<sequence length="310" mass="35176">MQPLVSIIVCTYNGADFVAAQIQSLLQQTYAPLEIIIADDASTDNTRAILNTFAGDSRVQLIYNDTNKGYTKNFEQAALQAKGDYLAFCDQDDIWLPEKVEKLVQQIVQTGVLLSYSDSLLVNEQAQSMNKQLSHMYRMYSGSDTRGFVFSNVVWGHAMLVNKQLLQKAFPIPTPIPHDIWLAVVAAANSGIAYVNEPLTLYRQHSKTVTQTIMPKNVASRKADKRFRDFQKQLNWMKAIAAVEQTRNTYTDFYSNLVSLFAKKAEGRFVWPLFRFLLKHQHALFQFTNKSGLSRFVEIRKLSRGEKGSA</sequence>